<dbReference type="Proteomes" id="UP000232323">
    <property type="component" value="Unassembled WGS sequence"/>
</dbReference>
<evidence type="ECO:0000313" key="1">
    <source>
        <dbReference type="EMBL" id="GAX84040.1"/>
    </source>
</evidence>
<comment type="caution">
    <text evidence="1">The sequence shown here is derived from an EMBL/GenBank/DDBJ whole genome shotgun (WGS) entry which is preliminary data.</text>
</comment>
<name>A0A250XMM5_9CHLO</name>
<dbReference type="EMBL" id="BEGY01000114">
    <property type="protein sequence ID" value="GAX84040.1"/>
    <property type="molecule type" value="Genomic_DNA"/>
</dbReference>
<evidence type="ECO:0000313" key="2">
    <source>
        <dbReference type="Proteomes" id="UP000232323"/>
    </source>
</evidence>
<protein>
    <submittedName>
        <fullName evidence="1">Uncharacterized protein</fullName>
    </submittedName>
</protein>
<organism evidence="1 2">
    <name type="scientific">Chlamydomonas eustigma</name>
    <dbReference type="NCBI Taxonomy" id="1157962"/>
    <lineage>
        <taxon>Eukaryota</taxon>
        <taxon>Viridiplantae</taxon>
        <taxon>Chlorophyta</taxon>
        <taxon>core chlorophytes</taxon>
        <taxon>Chlorophyceae</taxon>
        <taxon>CS clade</taxon>
        <taxon>Chlamydomonadales</taxon>
        <taxon>Chlamydomonadaceae</taxon>
        <taxon>Chlamydomonas</taxon>
    </lineage>
</organism>
<sequence>MNSVWERLTNVRRSGGNSKEEAPVLLPTPNDKVGVLKYADFTECLQNHKGHVFAGMALMTAPLSLYYKSVSPLVIGTILAIVPDLIYANWRCDDVYKIFKQHMTITLEKHNKEFIVGDAASLPSAQFKN</sequence>
<dbReference type="OrthoDB" id="523286at2759"/>
<reference evidence="1 2" key="1">
    <citation type="submission" date="2017-08" db="EMBL/GenBank/DDBJ databases">
        <title>Acidophilic green algal genome provides insights into adaptation to an acidic environment.</title>
        <authorList>
            <person name="Hirooka S."/>
            <person name="Hirose Y."/>
            <person name="Kanesaki Y."/>
            <person name="Higuchi S."/>
            <person name="Fujiwara T."/>
            <person name="Onuma R."/>
            <person name="Era A."/>
            <person name="Ohbayashi R."/>
            <person name="Uzuka A."/>
            <person name="Nozaki H."/>
            <person name="Yoshikawa H."/>
            <person name="Miyagishima S.Y."/>
        </authorList>
    </citation>
    <scope>NUCLEOTIDE SEQUENCE [LARGE SCALE GENOMIC DNA]</scope>
    <source>
        <strain evidence="1 2">NIES-2499</strain>
    </source>
</reference>
<proteinExistence type="predicted"/>
<accession>A0A250XMM5</accession>
<keyword evidence="2" id="KW-1185">Reference proteome</keyword>
<dbReference type="AlphaFoldDB" id="A0A250XMM5"/>
<gene>
    <name evidence="1" type="ORF">CEUSTIGMA_g11464.t1</name>
</gene>